<dbReference type="InterPro" id="IPR029480">
    <property type="entry name" value="Transpos_assoc"/>
</dbReference>
<dbReference type="Proteomes" id="UP000682877">
    <property type="component" value="Chromosome 4"/>
</dbReference>
<dbReference type="InterPro" id="IPR004242">
    <property type="entry name" value="Transposase_21"/>
</dbReference>
<feature type="domain" description="DUF4218" evidence="4">
    <location>
        <begin position="418"/>
        <end position="473"/>
    </location>
</feature>
<protein>
    <recommendedName>
        <fullName evidence="8">Transposase</fullName>
    </recommendedName>
</protein>
<feature type="domain" description="Transposase-associated" evidence="5">
    <location>
        <begin position="3"/>
        <end position="78"/>
    </location>
</feature>
<dbReference type="PANTHER" id="PTHR48258">
    <property type="entry name" value="DUF4218 DOMAIN-CONTAINING PROTEIN-RELATED"/>
    <property type="match status" value="1"/>
</dbReference>
<dbReference type="Pfam" id="PF13963">
    <property type="entry name" value="Transpos_assoc"/>
    <property type="match status" value="1"/>
</dbReference>
<feature type="compositionally biased region" description="Basic residues" evidence="2">
    <location>
        <begin position="904"/>
        <end position="915"/>
    </location>
</feature>
<feature type="compositionally biased region" description="Polar residues" evidence="2">
    <location>
        <begin position="889"/>
        <end position="902"/>
    </location>
</feature>
<keyword evidence="1" id="KW-0175">Coiled coil</keyword>
<evidence type="ECO:0000259" key="4">
    <source>
        <dbReference type="Pfam" id="PF13960"/>
    </source>
</evidence>
<dbReference type="InterPro" id="IPR025312">
    <property type="entry name" value="DUF4216"/>
</dbReference>
<feature type="compositionally biased region" description="Polar residues" evidence="2">
    <location>
        <begin position="1541"/>
        <end position="1552"/>
    </location>
</feature>
<feature type="compositionally biased region" description="Basic and acidic residues" evidence="2">
    <location>
        <begin position="874"/>
        <end position="887"/>
    </location>
</feature>
<dbReference type="Pfam" id="PF13960">
    <property type="entry name" value="DUF4218"/>
    <property type="match status" value="1"/>
</dbReference>
<feature type="region of interest" description="Disordered" evidence="2">
    <location>
        <begin position="1536"/>
        <end position="1575"/>
    </location>
</feature>
<evidence type="ECO:0000259" key="3">
    <source>
        <dbReference type="Pfam" id="PF13952"/>
    </source>
</evidence>
<dbReference type="InterPro" id="IPR004252">
    <property type="entry name" value="Probable_transposase_24"/>
</dbReference>
<dbReference type="Pfam" id="PF03004">
    <property type="entry name" value="Transposase_24"/>
    <property type="match status" value="2"/>
</dbReference>
<sequence length="1660" mass="185966">MDKAWVWLPRASREYVEGATNFVTASSRRLGNPSEIFCPCIDCRNVCHQLVDTVVDHLVIKGMDKKYMRNSCWSMHGERKSDISDSVPTSETEAYDLLRTAYFTGEGSPQPSNNIGGETEEGTLSGCKVKGKQACNVCGKDTPCRWLKNCRKYVYMGNRKRLRPGHPYRRRKAWFDNNIEEGTAKRVQSGTEIFDTLKDFRNDFGRDLDKEAKRKRSDLLEDEAVPEEECDESTDQWRWKKRSILFELAYWKDLPVRHNIDVMHVKKTLSDAMLSTLMQSAKSKDGLKARKDLEDIGIRRYLHPEVRGKKTYLPPAAYWMSKEEKKVFCKRLSNFRGPDGYCGNIANCVSVNPPVIGSLKSHDHHVLIQNLLPVALRGLLPSGPRTAVTRVCNYFNRLCQRTIDPKKLISLESEIVETMCQLERYMKTLKAYVKNYARPEACMAEGYLAGECISFCLEFLQNSVPVQEAVNRNEDVEADGSVVEGRPLHKGREVVLSEKERDIAHRYVLMNLAAVDPYVESVCPVDKKKIPSNSKDHSTKLRWLAFGPRLTAQTHKGFVINGHRFHTDDVKRKTQNSGVTYEAFSMCRSTARDTRQMADIVTYYGVIKEIILLDYHMFTVPLFKCSWANRGYGVKEEDGFTLVNLHMNQSSYLQDPYILPSQAKQVFYSRENDTSPWYVVMRAPPRGYHELETEEEFVGAPLSPQPVDDLEIQSSDDESFYVREDCEGITVAEGGLVRRSKRQQGLDAVTVMQRPKATKTKKKRIGEVMTDVVNLEEAEEAVGDLVQDVQKSGDIAAEEVVGGPVQEVQKSGDVAAEEADGDPDQTVSEKEVANTSQQPAEQVDAQDDDETVEPLAVETDNMNQDSQPVASEPNAREDDSQRTDAGTEMRSTSGLGTPQSAPTIKKRRGPTKMRKVAKDPQDRVEVSFTELGEHVGPGSVTLSSFVGAIVREHVPVTLDDWRKLDSQTKDTLWEEIQFGTLGLRVGLAQLLRHGEELNMDIGTSYTDRTYQSENHEEVGYVVEDPYVDMVNDAFRYNVGFDDNYDQDGSYQNVEEPKAEKIAKTYEQNVLDRLNELEADTSAVSDGASRPRELTTEEYTTIFLQSTERDARGNPYGIGSLKNTLGSGNRKYPGDSSSFQSLEEQLKDAHRKIEEQVAYNERRESEVASREAEQARVAAEQKDKLEHLSLVEKYLRQTDPQFLHFMATHSSSAEKKSDDPKKITRSKVWIAGHTHADGRPVRPEFADTIEQIQSLDSQMDSTSGDNIREDVVSKVLGKDKPGRVRGMGRGITATKLAFIQARDSRLEELHNEVEDLKNQIRDLVGKNKNSGAGTSQSEVSDVGKGVRCQILDWYANKDIVVGEGEFCSAEPQYRIGRIPLGEHGAAVIVTSVSVPEASLWRPTADVFLLQQALGVKIAWPVDKVILDSGLDSQNNSENTGGCKDTGTDDDQLGRFKVFDWKMDEVIAEGVICSTDKDELIDNIPLGLNAVILIVDLVLKPEACLWRPSPEMFVMGDALKTKIAWPVHRLELMDAPEQAVGRRSSTPSASNTIKTCKGAQEVGRRPSTPSVSTTSTGKGVKKKCILLDCNNSGRKVAEGRVCSTDPAVLIHHVPLGQNASKVWVEVSKIDDACVWRPNSEIEYISDAIGTTVAWPNDKLLFI</sequence>
<evidence type="ECO:0008006" key="8">
    <source>
        <dbReference type="Google" id="ProtNLM"/>
    </source>
</evidence>
<gene>
    <name evidence="6" type="ORF">AARE701A_LOCUS9716</name>
</gene>
<feature type="domain" description="DUF4216" evidence="3">
    <location>
        <begin position="613"/>
        <end position="680"/>
    </location>
</feature>
<feature type="compositionally biased region" description="Low complexity" evidence="2">
    <location>
        <begin position="1564"/>
        <end position="1575"/>
    </location>
</feature>
<feature type="coiled-coil region" evidence="1">
    <location>
        <begin position="1298"/>
        <end position="1325"/>
    </location>
</feature>
<dbReference type="Pfam" id="PF13952">
    <property type="entry name" value="DUF4216"/>
    <property type="match status" value="1"/>
</dbReference>
<evidence type="ECO:0000256" key="2">
    <source>
        <dbReference type="SAM" id="MobiDB-lite"/>
    </source>
</evidence>
<dbReference type="EMBL" id="LR999454">
    <property type="protein sequence ID" value="CAE6011978.1"/>
    <property type="molecule type" value="Genomic_DNA"/>
</dbReference>
<reference evidence="6" key="1">
    <citation type="submission" date="2021-01" db="EMBL/GenBank/DDBJ databases">
        <authorList>
            <person name="Bezrukov I."/>
        </authorList>
    </citation>
    <scope>NUCLEOTIDE SEQUENCE</scope>
</reference>
<evidence type="ECO:0000256" key="1">
    <source>
        <dbReference type="SAM" id="Coils"/>
    </source>
</evidence>
<name>A0A8S2A3J8_ARAAE</name>
<proteinExistence type="predicted"/>
<dbReference type="Pfam" id="PF02992">
    <property type="entry name" value="Transposase_21"/>
    <property type="match status" value="1"/>
</dbReference>
<feature type="region of interest" description="Disordered" evidence="2">
    <location>
        <begin position="809"/>
        <end position="921"/>
    </location>
</feature>
<organism evidence="6 7">
    <name type="scientific">Arabidopsis arenosa</name>
    <name type="common">Sand rock-cress</name>
    <name type="synonym">Cardaminopsis arenosa</name>
    <dbReference type="NCBI Taxonomy" id="38785"/>
    <lineage>
        <taxon>Eukaryota</taxon>
        <taxon>Viridiplantae</taxon>
        <taxon>Streptophyta</taxon>
        <taxon>Embryophyta</taxon>
        <taxon>Tracheophyta</taxon>
        <taxon>Spermatophyta</taxon>
        <taxon>Magnoliopsida</taxon>
        <taxon>eudicotyledons</taxon>
        <taxon>Gunneridae</taxon>
        <taxon>Pentapetalae</taxon>
        <taxon>rosids</taxon>
        <taxon>malvids</taxon>
        <taxon>Brassicales</taxon>
        <taxon>Brassicaceae</taxon>
        <taxon>Camelineae</taxon>
        <taxon>Arabidopsis</taxon>
    </lineage>
</organism>
<accession>A0A8S2A3J8</accession>
<evidence type="ECO:0000313" key="6">
    <source>
        <dbReference type="EMBL" id="CAE6011978.1"/>
    </source>
</evidence>
<keyword evidence="7" id="KW-1185">Reference proteome</keyword>
<evidence type="ECO:0000313" key="7">
    <source>
        <dbReference type="Proteomes" id="UP000682877"/>
    </source>
</evidence>
<evidence type="ECO:0000259" key="5">
    <source>
        <dbReference type="Pfam" id="PF13963"/>
    </source>
</evidence>
<dbReference type="InterPro" id="IPR025452">
    <property type="entry name" value="DUF4218"/>
</dbReference>
<feature type="compositionally biased region" description="Polar residues" evidence="2">
    <location>
        <begin position="860"/>
        <end position="869"/>
    </location>
</feature>